<evidence type="ECO:0000313" key="3">
    <source>
        <dbReference type="Proteomes" id="UP000018851"/>
    </source>
</evidence>
<dbReference type="SUPFAM" id="SSF160719">
    <property type="entry name" value="gpW/gp25-like"/>
    <property type="match status" value="1"/>
</dbReference>
<keyword evidence="3" id="KW-1185">Reference proteome</keyword>
<dbReference type="PANTHER" id="PTHR38595">
    <property type="entry name" value="CYTOPLASMIC PROTEIN-RELATED"/>
    <property type="match status" value="1"/>
</dbReference>
<protein>
    <recommendedName>
        <fullName evidence="1">IraD/Gp25-like domain-containing protein</fullName>
    </recommendedName>
</protein>
<dbReference type="eggNOG" id="COG3518">
    <property type="taxonomic scope" value="Bacteria"/>
</dbReference>
<dbReference type="PANTHER" id="PTHR38595:SF1">
    <property type="entry name" value="TYPE VI SECRETION SYSTEM COMPONENT TSSE1"/>
    <property type="match status" value="1"/>
</dbReference>
<proteinExistence type="predicted"/>
<dbReference type="KEGG" id="ssan:NX02_18640"/>
<sequence>MASRFNPTLFDKLAAGIVLDGGSEAEAAGAALDRSNLRVYSAPRLERFNEAALRATVLRELHWLLNTTNFAAAQSLDDCTAVASSVLNYGLGDLSGKLLHRQAIDDRAHEMRRAVQLFEPRIATDSVTVQPAQEDARPNVVSFVIRGDISAAVAAMDVEVRTDVEIDTGAVALSGA</sequence>
<dbReference type="PATRIC" id="fig|1123269.5.peg.3650"/>
<dbReference type="Proteomes" id="UP000018851">
    <property type="component" value="Chromosome"/>
</dbReference>
<dbReference type="NCBIfam" id="TIGR03357">
    <property type="entry name" value="VI_zyme"/>
    <property type="match status" value="1"/>
</dbReference>
<gene>
    <name evidence="2" type="ORF">NX02_18640</name>
</gene>
<dbReference type="InterPro" id="IPR053176">
    <property type="entry name" value="T6SS_TssE1-like"/>
</dbReference>
<reference evidence="2 3" key="1">
    <citation type="submission" date="2013-07" db="EMBL/GenBank/DDBJ databases">
        <title>Completed genome of Sphingomonas sanxanigenens NX02.</title>
        <authorList>
            <person name="Ma T."/>
            <person name="Huang H."/>
            <person name="Wu M."/>
            <person name="Li X."/>
            <person name="Li G."/>
        </authorList>
    </citation>
    <scope>NUCLEOTIDE SEQUENCE [LARGE SCALE GENOMIC DNA]</scope>
    <source>
        <strain evidence="2 3">NX02</strain>
    </source>
</reference>
<dbReference type="EMBL" id="CP006644">
    <property type="protein sequence ID" value="AHE55397.1"/>
    <property type="molecule type" value="Genomic_DNA"/>
</dbReference>
<dbReference type="InterPro" id="IPR007048">
    <property type="entry name" value="IraD/Gp25-like"/>
</dbReference>
<dbReference type="OrthoDB" id="119583at2"/>
<dbReference type="RefSeq" id="WP_025293572.1">
    <property type="nucleotide sequence ID" value="NZ_CP006644.1"/>
</dbReference>
<dbReference type="Pfam" id="PF04965">
    <property type="entry name" value="GPW_gp25"/>
    <property type="match status" value="1"/>
</dbReference>
<dbReference type="HOGENOM" id="CLU_1524195_0_0_5"/>
<name>W0AFS2_9SPHN</name>
<accession>W0AFS2</accession>
<dbReference type="AlphaFoldDB" id="W0AFS2"/>
<feature type="domain" description="IraD/Gp25-like" evidence="1">
    <location>
        <begin position="52"/>
        <end position="151"/>
    </location>
</feature>
<evidence type="ECO:0000259" key="1">
    <source>
        <dbReference type="Pfam" id="PF04965"/>
    </source>
</evidence>
<organism evidence="2 3">
    <name type="scientific">Sphingomonas sanxanigenens DSM 19645 = NX02</name>
    <dbReference type="NCBI Taxonomy" id="1123269"/>
    <lineage>
        <taxon>Bacteria</taxon>
        <taxon>Pseudomonadati</taxon>
        <taxon>Pseudomonadota</taxon>
        <taxon>Alphaproteobacteria</taxon>
        <taxon>Sphingomonadales</taxon>
        <taxon>Sphingomonadaceae</taxon>
        <taxon>Sphingomonas</taxon>
    </lineage>
</organism>
<dbReference type="STRING" id="1123269.NX02_18640"/>
<dbReference type="InterPro" id="IPR017737">
    <property type="entry name" value="TssE1-like"/>
</dbReference>
<evidence type="ECO:0000313" key="2">
    <source>
        <dbReference type="EMBL" id="AHE55397.1"/>
    </source>
</evidence>